<feature type="compositionally biased region" description="Low complexity" evidence="1">
    <location>
        <begin position="9"/>
        <end position="20"/>
    </location>
</feature>
<feature type="non-terminal residue" evidence="2">
    <location>
        <position position="1"/>
    </location>
</feature>
<accession>A0A0M0KAS0</accession>
<keyword evidence="3" id="KW-1185">Reference proteome</keyword>
<dbReference type="AlphaFoldDB" id="A0A0M0KAS0"/>
<protein>
    <submittedName>
        <fullName evidence="2">Uncharacterized protein</fullName>
    </submittedName>
</protein>
<evidence type="ECO:0000313" key="2">
    <source>
        <dbReference type="EMBL" id="KOO35930.1"/>
    </source>
</evidence>
<organism evidence="2 3">
    <name type="scientific">Chrysochromulina tobinii</name>
    <dbReference type="NCBI Taxonomy" id="1460289"/>
    <lineage>
        <taxon>Eukaryota</taxon>
        <taxon>Haptista</taxon>
        <taxon>Haptophyta</taxon>
        <taxon>Prymnesiophyceae</taxon>
        <taxon>Prymnesiales</taxon>
        <taxon>Chrysochromulinaceae</taxon>
        <taxon>Chrysochromulina</taxon>
    </lineage>
</organism>
<dbReference type="Proteomes" id="UP000037460">
    <property type="component" value="Unassembled WGS sequence"/>
</dbReference>
<evidence type="ECO:0000313" key="3">
    <source>
        <dbReference type="Proteomes" id="UP000037460"/>
    </source>
</evidence>
<reference evidence="3" key="1">
    <citation type="journal article" date="2015" name="PLoS Genet.">
        <title>Genome Sequence and Transcriptome Analyses of Chrysochromulina tobin: Metabolic Tools for Enhanced Algal Fitness in the Prominent Order Prymnesiales (Haptophyceae).</title>
        <authorList>
            <person name="Hovde B.T."/>
            <person name="Deodato C.R."/>
            <person name="Hunsperger H.M."/>
            <person name="Ryken S.A."/>
            <person name="Yost W."/>
            <person name="Jha R.K."/>
            <person name="Patterson J."/>
            <person name="Monnat R.J. Jr."/>
            <person name="Barlow S.B."/>
            <person name="Starkenburg S.R."/>
            <person name="Cattolico R.A."/>
        </authorList>
    </citation>
    <scope>NUCLEOTIDE SEQUENCE</scope>
    <source>
        <strain evidence="3">CCMP291</strain>
    </source>
</reference>
<dbReference type="EMBL" id="JWZX01000700">
    <property type="protein sequence ID" value="KOO35930.1"/>
    <property type="molecule type" value="Genomic_DNA"/>
</dbReference>
<evidence type="ECO:0000256" key="1">
    <source>
        <dbReference type="SAM" id="MobiDB-lite"/>
    </source>
</evidence>
<comment type="caution">
    <text evidence="2">The sequence shown here is derived from an EMBL/GenBank/DDBJ whole genome shotgun (WGS) entry which is preliminary data.</text>
</comment>
<name>A0A0M0KAS0_9EUKA</name>
<feature type="region of interest" description="Disordered" evidence="1">
    <location>
        <begin position="1"/>
        <end position="29"/>
    </location>
</feature>
<proteinExistence type="predicted"/>
<gene>
    <name evidence="2" type="ORF">Ctob_014239</name>
</gene>
<sequence>AAAEEGERQPSQQLSQQASGGQAGPEEFAGVAAPLEMMISEMMLLGLQEEQQEALELSEAAREEERLLNLLAGGHL</sequence>